<keyword evidence="1" id="KW-0479">Metal-binding</keyword>
<dbReference type="Proteomes" id="UP000050920">
    <property type="component" value="Unassembled WGS sequence"/>
</dbReference>
<dbReference type="AlphaFoldDB" id="A0A0R2NL72"/>
<dbReference type="GO" id="GO:0008270">
    <property type="term" value="F:zinc ion binding"/>
    <property type="evidence" value="ECO:0007669"/>
    <property type="project" value="UniProtKB-KW"/>
</dbReference>
<dbReference type="Pfam" id="PF04434">
    <property type="entry name" value="SWIM"/>
    <property type="match status" value="1"/>
</dbReference>
<evidence type="ECO:0000256" key="1">
    <source>
        <dbReference type="PROSITE-ProRule" id="PRU00325"/>
    </source>
</evidence>
<keyword evidence="1" id="KW-0862">Zinc</keyword>
<keyword evidence="4" id="KW-1185">Reference proteome</keyword>
<keyword evidence="1" id="KW-0863">Zinc-finger</keyword>
<evidence type="ECO:0000313" key="4">
    <source>
        <dbReference type="Proteomes" id="UP000050920"/>
    </source>
</evidence>
<dbReference type="InterPro" id="IPR007527">
    <property type="entry name" value="Znf_SWIM"/>
</dbReference>
<dbReference type="RefSeq" id="WP_024626297.1">
    <property type="nucleotide sequence ID" value="NZ_AYGX02000129.1"/>
</dbReference>
<dbReference type="PROSITE" id="PS50966">
    <property type="entry name" value="ZF_SWIM"/>
    <property type="match status" value="1"/>
</dbReference>
<protein>
    <recommendedName>
        <fullName evidence="2">SWIM-type domain-containing protein</fullName>
    </recommendedName>
</protein>
<proteinExistence type="predicted"/>
<evidence type="ECO:0000313" key="3">
    <source>
        <dbReference type="EMBL" id="KRO26488.1"/>
    </source>
</evidence>
<feature type="domain" description="SWIM-type" evidence="2">
    <location>
        <begin position="44"/>
        <end position="79"/>
    </location>
</feature>
<name>A0A0R2NL72_9LACO</name>
<dbReference type="EMBL" id="AYGX02000129">
    <property type="protein sequence ID" value="KRO26488.1"/>
    <property type="molecule type" value="Genomic_DNA"/>
</dbReference>
<evidence type="ECO:0000259" key="2">
    <source>
        <dbReference type="PROSITE" id="PS50966"/>
    </source>
</evidence>
<accession>A0A0R2NL72</accession>
<organism evidence="3 4">
    <name type="scientific">Lactiplantibacillus fabifermentans DSM 21115</name>
    <dbReference type="NCBI Taxonomy" id="1413187"/>
    <lineage>
        <taxon>Bacteria</taxon>
        <taxon>Bacillati</taxon>
        <taxon>Bacillota</taxon>
        <taxon>Bacilli</taxon>
        <taxon>Lactobacillales</taxon>
        <taxon>Lactobacillaceae</taxon>
        <taxon>Lactiplantibacillus</taxon>
    </lineage>
</organism>
<comment type="caution">
    <text evidence="3">The sequence shown here is derived from an EMBL/GenBank/DDBJ whole genome shotgun (WGS) entry which is preliminary data.</text>
</comment>
<reference evidence="3 4" key="1">
    <citation type="journal article" date="2015" name="Genome Announc.">
        <title>Expanding the biotechnology potential of lactobacilli through comparative genomics of 213 strains and associated genera.</title>
        <authorList>
            <person name="Sun Z."/>
            <person name="Harris H.M."/>
            <person name="McCann A."/>
            <person name="Guo C."/>
            <person name="Argimon S."/>
            <person name="Zhang W."/>
            <person name="Yang X."/>
            <person name="Jeffery I.B."/>
            <person name="Cooney J.C."/>
            <person name="Kagawa T.F."/>
            <person name="Liu W."/>
            <person name="Song Y."/>
            <person name="Salvetti E."/>
            <person name="Wrobel A."/>
            <person name="Rasinkangas P."/>
            <person name="Parkhill J."/>
            <person name="Rea M.C."/>
            <person name="O'Sullivan O."/>
            <person name="Ritari J."/>
            <person name="Douillard F.P."/>
            <person name="Paul Ross R."/>
            <person name="Yang R."/>
            <person name="Briner A.E."/>
            <person name="Felis G.E."/>
            <person name="de Vos W.M."/>
            <person name="Barrangou R."/>
            <person name="Klaenhammer T.R."/>
            <person name="Caufield P.W."/>
            <person name="Cui Y."/>
            <person name="Zhang H."/>
            <person name="O'Toole P.W."/>
        </authorList>
    </citation>
    <scope>NUCLEOTIDE SEQUENCE [LARGE SCALE GENOMIC DNA]</scope>
    <source>
        <strain evidence="3 4">DSM 21115</strain>
    </source>
</reference>
<gene>
    <name evidence="3" type="ORF">DY78_GL000880</name>
</gene>
<sequence length="369" mass="43580">MDWKSRFPAKILERGYQYNRRALIRDFKVNHTTITATVLGTNSYNVRIQADPFTFYCNCPYATSGHLCKHMAAVLFYNEQQHSHFSPITADHSPQRVFQLTVLSYINAQDFDRLTQLTNELFHTCAQSELSAAQLATKLTWILEQLLVTVPHHHELMQRCQWTQTTYLQLATISLTQPPYDEAPAWINFKDTCSEAWCTWVKLGDYPFNHYLFHWLCENVTQLPWPASLPLEDVLFDFHLYKRPNELRIKLAVIDRQLAKAPKITHETPIYIQTWFIEWVRYRIPIMAALELPPAATLNFCTRYCSDPVIANFFLRQCRDLDEKQTALTYLKMALKDPELTDEDKQQYQDILRRKPFSWQHPFFELIVY</sequence>